<name>A0A974BQL4_XENLA</name>
<feature type="region of interest" description="Disordered" evidence="1">
    <location>
        <begin position="114"/>
        <end position="138"/>
    </location>
</feature>
<protein>
    <submittedName>
        <fullName evidence="2">Uncharacterized protein</fullName>
    </submittedName>
</protein>
<dbReference type="GO" id="GO:0006357">
    <property type="term" value="P:regulation of transcription by RNA polymerase II"/>
    <property type="evidence" value="ECO:0007669"/>
    <property type="project" value="TreeGrafter"/>
</dbReference>
<feature type="non-terminal residue" evidence="2">
    <location>
        <position position="259"/>
    </location>
</feature>
<sequence length="259" mass="30034">MMLKEQCKEMRELYEDLLRGNSNLRREIRSLAHSKDDASSKLLELEEVGRLKIKELQALKNHFRMLQKEECILANHLEDLTGTLPHLSPEHMIQCQLEISQEASSLLQATNKKMLQQTTDKPQAEKSREERQVKGKEKMHLEEKMIRVVPPTLAKTQRKVEIAGTTTMKSRVQPARKSAVRMEEEKTKKLKDILSGDESNFKICNFQEKGRGVVTLKSFKRGDLILQYKGDLLKYREGKQTEETYSSDDSIGCYMLFFK</sequence>
<evidence type="ECO:0000313" key="2">
    <source>
        <dbReference type="EMBL" id="OCT56289.1"/>
    </source>
</evidence>
<dbReference type="EMBL" id="KV467312">
    <property type="protein sequence ID" value="OCT56289.1"/>
    <property type="molecule type" value="Genomic_DNA"/>
</dbReference>
<proteinExistence type="predicted"/>
<gene>
    <name evidence="2" type="ORF">XELAEV_18000344mg</name>
</gene>
<organism evidence="2">
    <name type="scientific">Xenopus laevis</name>
    <name type="common">African clawed frog</name>
    <dbReference type="NCBI Taxonomy" id="8355"/>
    <lineage>
        <taxon>Eukaryota</taxon>
        <taxon>Metazoa</taxon>
        <taxon>Chordata</taxon>
        <taxon>Craniata</taxon>
        <taxon>Vertebrata</taxon>
        <taxon>Euteleostomi</taxon>
        <taxon>Amphibia</taxon>
        <taxon>Batrachia</taxon>
        <taxon>Anura</taxon>
        <taxon>Pipoidea</taxon>
        <taxon>Pipidae</taxon>
        <taxon>Xenopodinae</taxon>
        <taxon>Xenopus</taxon>
        <taxon>Xenopus</taxon>
    </lineage>
</organism>
<accession>A0A974BQL4</accession>
<dbReference type="InterPro" id="IPR051760">
    <property type="entry name" value="KMT5A"/>
</dbReference>
<dbReference type="Gene3D" id="2.170.270.10">
    <property type="entry name" value="SET domain"/>
    <property type="match status" value="1"/>
</dbReference>
<dbReference type="AlphaFoldDB" id="A0A974BQL4"/>
<dbReference type="GO" id="GO:0005700">
    <property type="term" value="C:polytene chromosome"/>
    <property type="evidence" value="ECO:0007669"/>
    <property type="project" value="TreeGrafter"/>
</dbReference>
<dbReference type="PANTHER" id="PTHR46167:SF1">
    <property type="entry name" value="N-LYSINE METHYLTRANSFERASE KMT5A"/>
    <property type="match status" value="1"/>
</dbReference>
<dbReference type="SUPFAM" id="SSF82199">
    <property type="entry name" value="SET domain"/>
    <property type="match status" value="1"/>
</dbReference>
<feature type="compositionally biased region" description="Basic and acidic residues" evidence="1">
    <location>
        <begin position="122"/>
        <end position="138"/>
    </location>
</feature>
<dbReference type="GO" id="GO:0005634">
    <property type="term" value="C:nucleus"/>
    <property type="evidence" value="ECO:0007669"/>
    <property type="project" value="TreeGrafter"/>
</dbReference>
<dbReference type="GO" id="GO:0043516">
    <property type="term" value="P:regulation of DNA damage response, signal transduction by p53 class mediator"/>
    <property type="evidence" value="ECO:0007669"/>
    <property type="project" value="TreeGrafter"/>
</dbReference>
<evidence type="ECO:0000256" key="1">
    <source>
        <dbReference type="SAM" id="MobiDB-lite"/>
    </source>
</evidence>
<dbReference type="GO" id="GO:0042799">
    <property type="term" value="F:histone H4K20 methyltransferase activity"/>
    <property type="evidence" value="ECO:0007669"/>
    <property type="project" value="TreeGrafter"/>
</dbReference>
<reference evidence="2" key="1">
    <citation type="submission" date="2016-05" db="EMBL/GenBank/DDBJ databases">
        <title>WGS assembly of Xenopus laevis.</title>
        <authorList>
            <person name="Session A."/>
            <person name="Uno Y."/>
            <person name="Kwon T."/>
            <person name="Chapman J."/>
            <person name="Toyoda A."/>
            <person name="Takahashi S."/>
            <person name="Fukui A."/>
            <person name="Hikosaka A."/>
            <person name="Putnam N."/>
            <person name="Stites J."/>
            <person name="Van Heeringen S."/>
            <person name="Quigley I."/>
            <person name="Heinz S."/>
            <person name="Hellsten U."/>
            <person name="Lyons J."/>
            <person name="Suzuki A."/>
            <person name="Kondo M."/>
            <person name="Ogino H."/>
            <person name="Ochi H."/>
            <person name="Bogdanovic O."/>
            <person name="Lister R."/>
            <person name="Georgiou G."/>
            <person name="Paranjpe S."/>
            <person name="Van Kruijsbergen I."/>
            <person name="Mozaffari S."/>
            <person name="Shu S."/>
            <person name="Schmutz J."/>
            <person name="Jenkins J."/>
            <person name="Grimwood J."/>
            <person name="Carlson J."/>
            <person name="Mitros T."/>
            <person name="Simakov O."/>
            <person name="Heald R."/>
            <person name="Miller K."/>
            <person name="Haudenschild C."/>
            <person name="Kuroki Y."/>
            <person name="Tanaka T."/>
            <person name="Michiue T."/>
            <person name="Watanabe M."/>
            <person name="Kinoshita T."/>
            <person name="Ohta Y."/>
            <person name="Mawaribuchi S."/>
            <person name="Suzuki Y."/>
            <person name="Haramoto Y."/>
            <person name="Yamamoto T."/>
            <person name="Takagi C."/>
            <person name="Kitzman J."/>
            <person name="Shendure J."/>
            <person name="Nakayama T."/>
            <person name="Izutsu Y."/>
            <person name="Robert J."/>
            <person name="Dichmann D."/>
            <person name="Flajnik M."/>
            <person name="Houston D."/>
            <person name="Marcotte E."/>
            <person name="Wallingford J."/>
            <person name="Ito Y."/>
            <person name="Asashima M."/>
            <person name="Ueno N."/>
            <person name="Matsuda Y."/>
            <person name="Jan Veenstra G."/>
            <person name="Fujiyama A."/>
            <person name="Harland R."/>
            <person name="Taira M."/>
            <person name="Rokhsar D.S."/>
        </authorList>
    </citation>
    <scope>NUCLEOTIDE SEQUENCE</scope>
    <source>
        <strain evidence="2">J</strain>
        <tissue evidence="2">Blood</tissue>
    </source>
</reference>
<dbReference type="Proteomes" id="UP000694892">
    <property type="component" value="Unassembled WGS sequence"/>
</dbReference>
<dbReference type="PANTHER" id="PTHR46167">
    <property type="entry name" value="N-LYSINE METHYLTRANSFERASE KMT5A"/>
    <property type="match status" value="1"/>
</dbReference>
<dbReference type="InterPro" id="IPR046341">
    <property type="entry name" value="SET_dom_sf"/>
</dbReference>